<evidence type="ECO:0000313" key="2">
    <source>
        <dbReference type="Proteomes" id="UP000664698"/>
    </source>
</evidence>
<organism evidence="1 2">
    <name type="scientific">Algoriphagus aestuariicola</name>
    <dbReference type="NCBI Taxonomy" id="1852016"/>
    <lineage>
        <taxon>Bacteria</taxon>
        <taxon>Pseudomonadati</taxon>
        <taxon>Bacteroidota</taxon>
        <taxon>Cytophagia</taxon>
        <taxon>Cytophagales</taxon>
        <taxon>Cyclobacteriaceae</taxon>
        <taxon>Algoriphagus</taxon>
    </lineage>
</organism>
<sequence length="175" mass="20045">MTGSTSYELTKLSSDPKQFLYGFATPSGNFKIVEHSLIETRDDRKVYNLGFGDYNAETGQVIDDEVSNKGDGRIILNTVLSTIPLFFDQNPSDALIVQGSDSRDDFPEKCRLTCIKRCTDNCRKQHQRIRIYCNFLDKNFGSLVKNYIFFGLSESRELDFEQYIPGNSYQRGFDL</sequence>
<proteinExistence type="predicted"/>
<reference evidence="1 2" key="1">
    <citation type="submission" date="2021-03" db="EMBL/GenBank/DDBJ databases">
        <title>novel species isolated from a fishpond in China.</title>
        <authorList>
            <person name="Lu H."/>
            <person name="Cai Z."/>
        </authorList>
    </citation>
    <scope>NUCLEOTIDE SEQUENCE [LARGE SCALE GENOMIC DNA]</scope>
    <source>
        <strain evidence="1 2">JCM 31546</strain>
    </source>
</reference>
<dbReference type="EMBL" id="JAFKCW010000004">
    <property type="protein sequence ID" value="MBN7802619.1"/>
    <property type="molecule type" value="Genomic_DNA"/>
</dbReference>
<dbReference type="InterPro" id="IPR053865">
    <property type="entry name" value="DUF6934"/>
</dbReference>
<dbReference type="Proteomes" id="UP000664698">
    <property type="component" value="Unassembled WGS sequence"/>
</dbReference>
<keyword evidence="2" id="KW-1185">Reference proteome</keyword>
<dbReference type="RefSeq" id="WP_206570634.1">
    <property type="nucleotide sequence ID" value="NZ_JAFKCW010000004.1"/>
</dbReference>
<comment type="caution">
    <text evidence="1">The sequence shown here is derived from an EMBL/GenBank/DDBJ whole genome shotgun (WGS) entry which is preliminary data.</text>
</comment>
<evidence type="ECO:0000313" key="1">
    <source>
        <dbReference type="EMBL" id="MBN7802619.1"/>
    </source>
</evidence>
<gene>
    <name evidence="1" type="ORF">J0A67_17215</name>
</gene>
<dbReference type="Pfam" id="PF22028">
    <property type="entry name" value="DUF6934"/>
    <property type="match status" value="1"/>
</dbReference>
<protein>
    <submittedName>
        <fullName evidence="1">Uncharacterized protein</fullName>
    </submittedName>
</protein>
<accession>A0ABS3BY24</accession>
<name>A0ABS3BY24_9BACT</name>